<name>X0YAN4_9ZZZZ</name>
<accession>X0YAN4</accession>
<feature type="non-terminal residue" evidence="1">
    <location>
        <position position="1"/>
    </location>
</feature>
<reference evidence="1" key="1">
    <citation type="journal article" date="2014" name="Front. Microbiol.">
        <title>High frequency of phylogenetically diverse reductive dehalogenase-homologous genes in deep subseafloor sedimentary metagenomes.</title>
        <authorList>
            <person name="Kawai M."/>
            <person name="Futagami T."/>
            <person name="Toyoda A."/>
            <person name="Takaki Y."/>
            <person name="Nishi S."/>
            <person name="Hori S."/>
            <person name="Arai W."/>
            <person name="Tsubouchi T."/>
            <person name="Morono Y."/>
            <person name="Uchiyama I."/>
            <person name="Ito T."/>
            <person name="Fujiyama A."/>
            <person name="Inagaki F."/>
            <person name="Takami H."/>
        </authorList>
    </citation>
    <scope>NUCLEOTIDE SEQUENCE</scope>
    <source>
        <strain evidence="1">Expedition CK06-06</strain>
    </source>
</reference>
<evidence type="ECO:0000313" key="1">
    <source>
        <dbReference type="EMBL" id="GAG44357.1"/>
    </source>
</evidence>
<comment type="caution">
    <text evidence="1">The sequence shown here is derived from an EMBL/GenBank/DDBJ whole genome shotgun (WGS) entry which is preliminary data.</text>
</comment>
<sequence length="166" mass="19234">FVDTRWYTDEGRIRGSLVALVTELSDKGTLIERAMMFFAKESGLDLPGYLSCWRKFRKAWPFETVHIEQPIYHPQWRYCGTPDRDIDLFEGKPAVLEIKTGAREDWHALQTAAYAYCCPTFAQRFAVYLSADRDAVLVEHTDSADEPTWLGAIQMFQWKEKHGYAT</sequence>
<protein>
    <recommendedName>
        <fullName evidence="2">YqaJ viral recombinase domain-containing protein</fullName>
    </recommendedName>
</protein>
<evidence type="ECO:0008006" key="2">
    <source>
        <dbReference type="Google" id="ProtNLM"/>
    </source>
</evidence>
<dbReference type="EMBL" id="BARS01053972">
    <property type="protein sequence ID" value="GAG44357.1"/>
    <property type="molecule type" value="Genomic_DNA"/>
</dbReference>
<dbReference type="AlphaFoldDB" id="X0YAN4"/>
<organism evidence="1">
    <name type="scientific">marine sediment metagenome</name>
    <dbReference type="NCBI Taxonomy" id="412755"/>
    <lineage>
        <taxon>unclassified sequences</taxon>
        <taxon>metagenomes</taxon>
        <taxon>ecological metagenomes</taxon>
    </lineage>
</organism>
<gene>
    <name evidence="1" type="ORF">S01H1_79991</name>
</gene>
<proteinExistence type="predicted"/>